<dbReference type="PROSITE" id="PS00798">
    <property type="entry name" value="ALDOKETO_REDUCTASE_1"/>
    <property type="match status" value="1"/>
</dbReference>
<comment type="similarity">
    <text evidence="1">Belongs to the aldo/keto reductase family.</text>
</comment>
<evidence type="ECO:0000259" key="3">
    <source>
        <dbReference type="Pfam" id="PF00248"/>
    </source>
</evidence>
<evidence type="ECO:0000313" key="5">
    <source>
        <dbReference type="Proteomes" id="UP000626092"/>
    </source>
</evidence>
<dbReference type="Pfam" id="PF00248">
    <property type="entry name" value="Aldo_ket_red"/>
    <property type="match status" value="2"/>
</dbReference>
<evidence type="ECO:0000313" key="4">
    <source>
        <dbReference type="EMBL" id="KAF7132440.1"/>
    </source>
</evidence>
<dbReference type="CDD" id="cd19124">
    <property type="entry name" value="AKR_AKR4A_4B"/>
    <property type="match status" value="1"/>
</dbReference>
<dbReference type="InterPro" id="IPR018170">
    <property type="entry name" value="Aldo/ket_reductase_CS"/>
</dbReference>
<dbReference type="GO" id="GO:0035835">
    <property type="term" value="P:indole alkaloid biosynthetic process"/>
    <property type="evidence" value="ECO:0007669"/>
    <property type="project" value="UniProtKB-ARBA"/>
</dbReference>
<reference evidence="4" key="1">
    <citation type="submission" date="2019-11" db="EMBL/GenBank/DDBJ databases">
        <authorList>
            <person name="Liu Y."/>
            <person name="Hou J."/>
            <person name="Li T.-Q."/>
            <person name="Guan C.-H."/>
            <person name="Wu X."/>
            <person name="Wu H.-Z."/>
            <person name="Ling F."/>
            <person name="Zhang R."/>
            <person name="Shi X.-G."/>
            <person name="Ren J.-P."/>
            <person name="Chen E.-F."/>
            <person name="Sun J.-M."/>
        </authorList>
    </citation>
    <scope>NUCLEOTIDE SEQUENCE</scope>
    <source>
        <strain evidence="4">Adult_tree_wgs_1</strain>
        <tissue evidence="4">Leaves</tissue>
    </source>
</reference>
<comment type="caution">
    <text evidence="4">The sequence shown here is derived from an EMBL/GenBank/DDBJ whole genome shotgun (WGS) entry which is preliminary data.</text>
</comment>
<dbReference type="InterPro" id="IPR036812">
    <property type="entry name" value="NAD(P)_OxRdtase_dom_sf"/>
</dbReference>
<dbReference type="PROSITE" id="PS00063">
    <property type="entry name" value="ALDOKETO_REDUCTASE_3"/>
    <property type="match status" value="1"/>
</dbReference>
<dbReference type="SUPFAM" id="SSF51430">
    <property type="entry name" value="NAD(P)-linked oxidoreductase"/>
    <property type="match status" value="2"/>
</dbReference>
<dbReference type="PROSITE" id="PS00062">
    <property type="entry name" value="ALDOKETO_REDUCTASE_2"/>
    <property type="match status" value="1"/>
</dbReference>
<proteinExistence type="inferred from homology"/>
<dbReference type="InterPro" id="IPR023210">
    <property type="entry name" value="NADP_OxRdtase_dom"/>
</dbReference>
<dbReference type="EMBL" id="WJXA01000009">
    <property type="protein sequence ID" value="KAF7132440.1"/>
    <property type="molecule type" value="Genomic_DNA"/>
</dbReference>
<accession>A0A834GF67</accession>
<name>A0A834GF67_RHOSS</name>
<dbReference type="OrthoDB" id="416253at2759"/>
<dbReference type="GO" id="GO:0016616">
    <property type="term" value="F:oxidoreductase activity, acting on the CH-OH group of donors, NAD or NADP as acceptor"/>
    <property type="evidence" value="ECO:0007669"/>
    <property type="project" value="InterPro"/>
</dbReference>
<dbReference type="FunFam" id="3.20.20.100:FF:000013">
    <property type="entry name" value="NADPH-dependent codeinone reductase 1-1"/>
    <property type="match status" value="1"/>
</dbReference>
<feature type="domain" description="NADP-dependent oxidoreductase" evidence="3">
    <location>
        <begin position="161"/>
        <end position="347"/>
    </location>
</feature>
<evidence type="ECO:0000256" key="2">
    <source>
        <dbReference type="ARBA" id="ARBA00022857"/>
    </source>
</evidence>
<keyword evidence="2" id="KW-0521">NADP</keyword>
<evidence type="ECO:0000256" key="1">
    <source>
        <dbReference type="ARBA" id="ARBA00007905"/>
    </source>
</evidence>
<keyword evidence="5" id="KW-1185">Reference proteome</keyword>
<dbReference type="PANTHER" id="PTHR11732">
    <property type="entry name" value="ALDO/KETO REDUCTASE"/>
    <property type="match status" value="1"/>
</dbReference>
<dbReference type="Proteomes" id="UP000626092">
    <property type="component" value="Unassembled WGS sequence"/>
</dbReference>
<dbReference type="Gene3D" id="3.20.20.100">
    <property type="entry name" value="NADP-dependent oxidoreductase domain"/>
    <property type="match status" value="1"/>
</dbReference>
<dbReference type="InterPro" id="IPR044497">
    <property type="entry name" value="AKR4A/B"/>
</dbReference>
<feature type="domain" description="NADP-dependent oxidoreductase" evidence="3">
    <location>
        <begin position="19"/>
        <end position="105"/>
    </location>
</feature>
<organism evidence="4 5">
    <name type="scientific">Rhododendron simsii</name>
    <name type="common">Sims's rhododendron</name>
    <dbReference type="NCBI Taxonomy" id="118357"/>
    <lineage>
        <taxon>Eukaryota</taxon>
        <taxon>Viridiplantae</taxon>
        <taxon>Streptophyta</taxon>
        <taxon>Embryophyta</taxon>
        <taxon>Tracheophyta</taxon>
        <taxon>Spermatophyta</taxon>
        <taxon>Magnoliopsida</taxon>
        <taxon>eudicotyledons</taxon>
        <taxon>Gunneridae</taxon>
        <taxon>Pentapetalae</taxon>
        <taxon>asterids</taxon>
        <taxon>Ericales</taxon>
        <taxon>Ericaceae</taxon>
        <taxon>Ericoideae</taxon>
        <taxon>Rhodoreae</taxon>
        <taxon>Rhododendron</taxon>
    </lineage>
</organism>
<dbReference type="AlphaFoldDB" id="A0A834GF67"/>
<protein>
    <recommendedName>
        <fullName evidence="3">NADP-dependent oxidoreductase domain-containing protein</fullName>
    </recommendedName>
</protein>
<dbReference type="InterPro" id="IPR020471">
    <property type="entry name" value="AKR"/>
</dbReference>
<gene>
    <name evidence="4" type="ORF">RHSIM_Rhsim09G0084400</name>
</gene>
<sequence>MGIIPEAPLGSSNATIPGIGFGTASWPLGGSETMKQSVLQAIELGYRHFDTAAIYQSEQCLGEAIAQALHLGLVKSRKDLFITSKLWCSDGHPNRVLPALQNSLRAECSLGCTAQCTQCVGPNPPKGKELKSIIWAVSYVYLGFQFVAIPNANSMGILLFRRLGLDYLDLYLLHWPVSLKSVGYDLPFSQKDLVAMDVKSVWEAMEECHSLGLSRNIGVSNFSCKKLEQLFLTSKIPPAVNQVEMSPLWQQAKLRDFCHKKGIHITAFSPLGALGTVWGTNKVLDCEVLKEIAEAQGKTVAQVCLRWVYEQGVSLVVKSFNKERMKENIGIFDWKLSPEECERIEQIPQERACAGRDYTSEDGPYISVEELWDGEI</sequence>